<evidence type="ECO:0000313" key="8">
    <source>
        <dbReference type="Proteomes" id="UP000178187"/>
    </source>
</evidence>
<protein>
    <recommendedName>
        <fullName evidence="9">Tyr recombinase domain-containing protein</fullName>
    </recommendedName>
</protein>
<dbReference type="AlphaFoldDB" id="A0A1G1KYQ9"/>
<dbReference type="InterPro" id="IPR011010">
    <property type="entry name" value="DNA_brk_join_enz"/>
</dbReference>
<dbReference type="Gene3D" id="1.10.443.10">
    <property type="entry name" value="Intergrase catalytic core"/>
    <property type="match status" value="1"/>
</dbReference>
<comment type="caution">
    <text evidence="7">The sequence shown here is derived from an EMBL/GenBank/DDBJ whole genome shotgun (WGS) entry which is preliminary data.</text>
</comment>
<evidence type="ECO:0000256" key="4">
    <source>
        <dbReference type="PROSITE-ProRule" id="PRU01248"/>
    </source>
</evidence>
<dbReference type="InterPro" id="IPR050090">
    <property type="entry name" value="Tyrosine_recombinase_XerCD"/>
</dbReference>
<dbReference type="Gene3D" id="1.10.150.130">
    <property type="match status" value="1"/>
</dbReference>
<evidence type="ECO:0008006" key="9">
    <source>
        <dbReference type="Google" id="ProtNLM"/>
    </source>
</evidence>
<reference evidence="7 8" key="1">
    <citation type="journal article" date="2016" name="Nat. Commun.">
        <title>Thousands of microbial genomes shed light on interconnected biogeochemical processes in an aquifer system.</title>
        <authorList>
            <person name="Anantharaman K."/>
            <person name="Brown C.T."/>
            <person name="Hug L.A."/>
            <person name="Sharon I."/>
            <person name="Castelle C.J."/>
            <person name="Probst A.J."/>
            <person name="Thomas B.C."/>
            <person name="Singh A."/>
            <person name="Wilkins M.J."/>
            <person name="Karaoz U."/>
            <person name="Brodie E.L."/>
            <person name="Williams K.H."/>
            <person name="Hubbard S.S."/>
            <person name="Banfield J.F."/>
        </authorList>
    </citation>
    <scope>NUCLEOTIDE SEQUENCE [LARGE SCALE GENOMIC DNA]</scope>
</reference>
<evidence type="ECO:0000256" key="2">
    <source>
        <dbReference type="ARBA" id="ARBA00023125"/>
    </source>
</evidence>
<gene>
    <name evidence="7" type="ORF">A3G33_07505</name>
</gene>
<dbReference type="PANTHER" id="PTHR30349:SF94">
    <property type="entry name" value="INTEGRASE_RECOMBINASE HI_1414-RELATED"/>
    <property type="match status" value="1"/>
</dbReference>
<dbReference type="InterPro" id="IPR002104">
    <property type="entry name" value="Integrase_catalytic"/>
</dbReference>
<feature type="domain" description="Tyr recombinase" evidence="5">
    <location>
        <begin position="214"/>
        <end position="395"/>
    </location>
</feature>
<dbReference type="PANTHER" id="PTHR30349">
    <property type="entry name" value="PHAGE INTEGRASE-RELATED"/>
    <property type="match status" value="1"/>
</dbReference>
<evidence type="ECO:0000256" key="1">
    <source>
        <dbReference type="ARBA" id="ARBA00022908"/>
    </source>
</evidence>
<dbReference type="InterPro" id="IPR044068">
    <property type="entry name" value="CB"/>
</dbReference>
<evidence type="ECO:0000259" key="6">
    <source>
        <dbReference type="PROSITE" id="PS51900"/>
    </source>
</evidence>
<dbReference type="Pfam" id="PF00589">
    <property type="entry name" value="Phage_integrase"/>
    <property type="match status" value="1"/>
</dbReference>
<organism evidence="7 8">
    <name type="scientific">Candidatus Danuiimicrobium aquiferis</name>
    <dbReference type="NCBI Taxonomy" id="1801832"/>
    <lineage>
        <taxon>Bacteria</taxon>
        <taxon>Pseudomonadati</taxon>
        <taxon>Candidatus Omnitrophota</taxon>
        <taxon>Candidatus Danuiimicrobium</taxon>
    </lineage>
</organism>
<dbReference type="Proteomes" id="UP000178187">
    <property type="component" value="Unassembled WGS sequence"/>
</dbReference>
<sequence length="404" mass="47425">MPKLRFIKKHNEFQIDYYNNGKRVRRYLGPDKKHAEAELKRVDALIKAKKLGFELTQVRPASEYNTSTPPISATPDIKFSAADGAQHISIAKAIDIYLERCKGATQSRNMAEKTYESKTSLLKRRFSDFLHKKFPELNFLDDIQKVHIESYRAYRINSRHKNAPTRKIKPTSFNNDLRELIAFFNYCIENPKTFYIFVNPASKVAKVQKADRNERLPCLSPEEITQVFKKCNGDTELKTVIETFIETGMRFNELRNLRWDDVDLSKNVMTVKSRDEFMTKSRKSRTIPISQRLREILKEIPRRSEKVFELNNVQRMSAKKDNLCNIRKRFDRIKKHLPFLRTGERFHIFRHTAITLWANSGVPLPVVQKWAGHSSIEMTMKYVHPSEEESAKWMKKFSDTQLNS</sequence>
<evidence type="ECO:0000259" key="5">
    <source>
        <dbReference type="PROSITE" id="PS51898"/>
    </source>
</evidence>
<dbReference type="PROSITE" id="PS51900">
    <property type="entry name" value="CB"/>
    <property type="match status" value="1"/>
</dbReference>
<dbReference type="GO" id="GO:0003677">
    <property type="term" value="F:DNA binding"/>
    <property type="evidence" value="ECO:0007669"/>
    <property type="project" value="UniProtKB-UniRule"/>
</dbReference>
<evidence type="ECO:0000256" key="3">
    <source>
        <dbReference type="ARBA" id="ARBA00023172"/>
    </source>
</evidence>
<keyword evidence="3" id="KW-0233">DNA recombination</keyword>
<dbReference type="GO" id="GO:0015074">
    <property type="term" value="P:DNA integration"/>
    <property type="evidence" value="ECO:0007669"/>
    <property type="project" value="UniProtKB-KW"/>
</dbReference>
<name>A0A1G1KYQ9_9BACT</name>
<dbReference type="SUPFAM" id="SSF56349">
    <property type="entry name" value="DNA breaking-rejoining enzymes"/>
    <property type="match status" value="1"/>
</dbReference>
<feature type="domain" description="Core-binding (CB)" evidence="6">
    <location>
        <begin position="88"/>
        <end position="188"/>
    </location>
</feature>
<proteinExistence type="predicted"/>
<dbReference type="PROSITE" id="PS51898">
    <property type="entry name" value="TYR_RECOMBINASE"/>
    <property type="match status" value="1"/>
</dbReference>
<evidence type="ECO:0000313" key="7">
    <source>
        <dbReference type="EMBL" id="OGW98065.1"/>
    </source>
</evidence>
<keyword evidence="1" id="KW-0229">DNA integration</keyword>
<accession>A0A1G1KYQ9</accession>
<dbReference type="CDD" id="cd00796">
    <property type="entry name" value="INT_Rci_Hp1_C"/>
    <property type="match status" value="1"/>
</dbReference>
<dbReference type="InterPro" id="IPR013762">
    <property type="entry name" value="Integrase-like_cat_sf"/>
</dbReference>
<dbReference type="GO" id="GO:0006310">
    <property type="term" value="P:DNA recombination"/>
    <property type="evidence" value="ECO:0007669"/>
    <property type="project" value="UniProtKB-KW"/>
</dbReference>
<dbReference type="InterPro" id="IPR010998">
    <property type="entry name" value="Integrase_recombinase_N"/>
</dbReference>
<keyword evidence="2 4" id="KW-0238">DNA-binding</keyword>
<dbReference type="EMBL" id="MHFR01000037">
    <property type="protein sequence ID" value="OGW98065.1"/>
    <property type="molecule type" value="Genomic_DNA"/>
</dbReference>